<dbReference type="InterPro" id="IPR025404">
    <property type="entry name" value="DUF4130"/>
</dbReference>
<dbReference type="InterPro" id="IPR023875">
    <property type="entry name" value="DNA_repair_put"/>
</dbReference>
<evidence type="ECO:0000259" key="1">
    <source>
        <dbReference type="Pfam" id="PF13566"/>
    </source>
</evidence>
<dbReference type="NCBIfam" id="TIGR03915">
    <property type="entry name" value="SAM_7_link_chp"/>
    <property type="match status" value="1"/>
</dbReference>
<proteinExistence type="predicted"/>
<dbReference type="AlphaFoldDB" id="F6BJ73"/>
<sequence length="244" mass="29449">MVNYIFDGSFDGLMTVVYESYYRHQHPNDIFSEVNHQINFLGHDVFVSTDIDKSNKVQNAIATKISKEALRNIYYVYLSELDSSYMLIYKYIRLGFKIGKKIDYFIQNDIVHEVTKLSRRVKHEAYKMIELIRFKEVKKGLFIAKIHPDYNVLPVIMPHFAERFQDQYFIIHDQKRNLSAVYDKKAWIITDIPLENISNMKETKDYEILWKMYHKSISIEERKNLRLQRQHMPKKYWDMLTEKQ</sequence>
<dbReference type="Pfam" id="PF13566">
    <property type="entry name" value="DUF4130"/>
    <property type="match status" value="1"/>
</dbReference>
<name>F6BJ73_THEXL</name>
<protein>
    <recommendedName>
        <fullName evidence="1">DUF4130 domain-containing protein</fullName>
    </recommendedName>
</protein>
<organism evidence="2 3">
    <name type="scientific">Thermoanaerobacterium xylanolyticum (strain ATCC 49914 / DSM 7097 / LX-11)</name>
    <dbReference type="NCBI Taxonomy" id="858215"/>
    <lineage>
        <taxon>Bacteria</taxon>
        <taxon>Bacillati</taxon>
        <taxon>Bacillota</taxon>
        <taxon>Clostridia</taxon>
        <taxon>Thermoanaerobacterales</taxon>
        <taxon>Thermoanaerobacteraceae</taxon>
        <taxon>Thermoanaerobacterium</taxon>
    </lineage>
</organism>
<dbReference type="eggNOG" id="COG1573">
    <property type="taxonomic scope" value="Bacteria"/>
</dbReference>
<dbReference type="HOGENOM" id="CLU_068835_1_0_9"/>
<feature type="domain" description="DUF4130" evidence="1">
    <location>
        <begin position="85"/>
        <end position="242"/>
    </location>
</feature>
<dbReference type="KEGG" id="txy:Thexy_1871"/>
<dbReference type="EMBL" id="CP002739">
    <property type="protein sequence ID" value="AEF17890.1"/>
    <property type="molecule type" value="Genomic_DNA"/>
</dbReference>
<accession>F6BJ73</accession>
<evidence type="ECO:0000313" key="3">
    <source>
        <dbReference type="Proteomes" id="UP000007239"/>
    </source>
</evidence>
<dbReference type="RefSeq" id="WP_013788621.1">
    <property type="nucleotide sequence ID" value="NC_015555.1"/>
</dbReference>
<gene>
    <name evidence="2" type="ordered locus">Thexy_1871</name>
</gene>
<reference evidence="2" key="1">
    <citation type="submission" date="2011-05" db="EMBL/GenBank/DDBJ databases">
        <title>Complete sequence of Thermoanaerobacterium xylanolyticum LX-11.</title>
        <authorList>
            <consortium name="US DOE Joint Genome Institute"/>
            <person name="Lucas S."/>
            <person name="Han J."/>
            <person name="Lapidus A."/>
            <person name="Cheng J.-F."/>
            <person name="Goodwin L."/>
            <person name="Pitluck S."/>
            <person name="Peters L."/>
            <person name="Mikhailova N."/>
            <person name="Lu M."/>
            <person name="Han C."/>
            <person name="Tapia R."/>
            <person name="Land M."/>
            <person name="Hauser L."/>
            <person name="Kyrpides N."/>
            <person name="Ivanova N."/>
            <person name="Pagani I."/>
            <person name="Hemme C."/>
            <person name="Woyke T."/>
        </authorList>
    </citation>
    <scope>NUCLEOTIDE SEQUENCE</scope>
    <source>
        <strain evidence="2">LX-11</strain>
    </source>
</reference>
<keyword evidence="3" id="KW-1185">Reference proteome</keyword>
<evidence type="ECO:0000313" key="2">
    <source>
        <dbReference type="EMBL" id="AEF17890.1"/>
    </source>
</evidence>
<dbReference type="Proteomes" id="UP000007239">
    <property type="component" value="Chromosome"/>
</dbReference>
<dbReference type="STRING" id="858215.Thexy_1871"/>